<feature type="compositionally biased region" description="Low complexity" evidence="1">
    <location>
        <begin position="21"/>
        <end position="43"/>
    </location>
</feature>
<keyword evidence="3" id="KW-1185">Reference proteome</keyword>
<evidence type="ECO:0000313" key="3">
    <source>
        <dbReference type="Proteomes" id="UP001652628"/>
    </source>
</evidence>
<proteinExistence type="predicted"/>
<dbReference type="AlphaFoldDB" id="A0AB39Z479"/>
<dbReference type="Proteomes" id="UP001652628">
    <property type="component" value="Chromosome 2R"/>
</dbReference>
<dbReference type="GeneID" id="108008803"/>
<accession>A0AB39Z479</accession>
<dbReference type="RefSeq" id="XP_016928196.1">
    <property type="nucleotide sequence ID" value="XM_017072707.4"/>
</dbReference>
<evidence type="ECO:0000256" key="2">
    <source>
        <dbReference type="SAM" id="SignalP"/>
    </source>
</evidence>
<name>A0AB39Z479_DROSZ</name>
<organism evidence="3 4">
    <name type="scientific">Drosophila suzukii</name>
    <name type="common">Spotted-wing drosophila fruit fly</name>
    <dbReference type="NCBI Taxonomy" id="28584"/>
    <lineage>
        <taxon>Eukaryota</taxon>
        <taxon>Metazoa</taxon>
        <taxon>Ecdysozoa</taxon>
        <taxon>Arthropoda</taxon>
        <taxon>Hexapoda</taxon>
        <taxon>Insecta</taxon>
        <taxon>Pterygota</taxon>
        <taxon>Neoptera</taxon>
        <taxon>Endopterygota</taxon>
        <taxon>Diptera</taxon>
        <taxon>Brachycera</taxon>
        <taxon>Muscomorpha</taxon>
        <taxon>Ephydroidea</taxon>
        <taxon>Drosophilidae</taxon>
        <taxon>Drosophila</taxon>
        <taxon>Sophophora</taxon>
    </lineage>
</organism>
<feature type="chain" id="PRO_5044322723" evidence="2">
    <location>
        <begin position="25"/>
        <end position="70"/>
    </location>
</feature>
<dbReference type="CTD" id="3772138"/>
<keyword evidence="2" id="KW-0732">Signal</keyword>
<reference evidence="4" key="1">
    <citation type="submission" date="2025-08" db="UniProtKB">
        <authorList>
            <consortium name="RefSeq"/>
        </authorList>
    </citation>
    <scope>IDENTIFICATION</scope>
</reference>
<gene>
    <name evidence="4" type="primary">IM18</name>
</gene>
<protein>
    <submittedName>
        <fullName evidence="4">Immune-induced peptide 18</fullName>
    </submittedName>
</protein>
<dbReference type="PROSITE" id="PS51257">
    <property type="entry name" value="PROKAR_LIPOPROTEIN"/>
    <property type="match status" value="1"/>
</dbReference>
<evidence type="ECO:0000256" key="1">
    <source>
        <dbReference type="SAM" id="MobiDB-lite"/>
    </source>
</evidence>
<sequence>MKLFALCCLLILGLLACLPTPGAASPSRDSGSRPGSGSRSGNPFHPPPPQQRPFYYDAPVRRQPSNTMYA</sequence>
<feature type="region of interest" description="Disordered" evidence="1">
    <location>
        <begin position="21"/>
        <end position="70"/>
    </location>
</feature>
<evidence type="ECO:0000313" key="4">
    <source>
        <dbReference type="RefSeq" id="XP_016928196.1"/>
    </source>
</evidence>
<feature type="signal peptide" evidence="2">
    <location>
        <begin position="1"/>
        <end position="24"/>
    </location>
</feature>